<evidence type="ECO:0000259" key="11">
    <source>
        <dbReference type="PROSITE" id="PS51903"/>
    </source>
</evidence>
<proteinExistence type="inferred from homology"/>
<dbReference type="InterPro" id="IPR001270">
    <property type="entry name" value="ClpA/B"/>
</dbReference>
<dbReference type="InterPro" id="IPR050130">
    <property type="entry name" value="ClpA_ClpB"/>
</dbReference>
<dbReference type="FunFam" id="3.40.50.300:FF:000025">
    <property type="entry name" value="ATP-dependent Clp protease subunit"/>
    <property type="match status" value="1"/>
</dbReference>
<comment type="subunit">
    <text evidence="7">Homohexamer. The oligomerization is ATP-dependent.</text>
</comment>
<evidence type="ECO:0000256" key="10">
    <source>
        <dbReference type="SAM" id="Coils"/>
    </source>
</evidence>
<dbReference type="GO" id="GO:0005737">
    <property type="term" value="C:cytoplasm"/>
    <property type="evidence" value="ECO:0007669"/>
    <property type="project" value="TreeGrafter"/>
</dbReference>
<dbReference type="Gene3D" id="1.10.8.60">
    <property type="match status" value="1"/>
</dbReference>
<dbReference type="PANTHER" id="PTHR11638">
    <property type="entry name" value="ATP-DEPENDENT CLP PROTEASE"/>
    <property type="match status" value="1"/>
</dbReference>
<protein>
    <recommendedName>
        <fullName evidence="2">Chaperone protein ClpB</fullName>
    </recommendedName>
</protein>
<evidence type="ECO:0000313" key="12">
    <source>
        <dbReference type="EMBL" id="APJ03849.1"/>
    </source>
</evidence>
<keyword evidence="10" id="KW-0175">Coiled coil</keyword>
<keyword evidence="13" id="KW-1185">Reference proteome</keyword>
<evidence type="ECO:0000256" key="8">
    <source>
        <dbReference type="PROSITE-ProRule" id="PRU01251"/>
    </source>
</evidence>
<dbReference type="InterPro" id="IPR003593">
    <property type="entry name" value="AAA+_ATPase"/>
</dbReference>
<name>A0A1L4D0X1_9BACT</name>
<dbReference type="STRING" id="1915309.AXG55_07995"/>
<evidence type="ECO:0000256" key="7">
    <source>
        <dbReference type="ARBA" id="ARBA00026057"/>
    </source>
</evidence>
<dbReference type="SMART" id="SM00382">
    <property type="entry name" value="AAA"/>
    <property type="match status" value="2"/>
</dbReference>
<dbReference type="Pfam" id="PF07724">
    <property type="entry name" value="AAA_2"/>
    <property type="match status" value="1"/>
</dbReference>
<evidence type="ECO:0000256" key="4">
    <source>
        <dbReference type="ARBA" id="ARBA00022741"/>
    </source>
</evidence>
<dbReference type="Pfam" id="PF00004">
    <property type="entry name" value="AAA"/>
    <property type="match status" value="1"/>
</dbReference>
<dbReference type="InterPro" id="IPR028299">
    <property type="entry name" value="ClpA/B_CS2"/>
</dbReference>
<keyword evidence="6 9" id="KW-0143">Chaperone</keyword>
<dbReference type="FunFam" id="3.40.50.300:FF:000120">
    <property type="entry name" value="ATP-dependent chaperone ClpB"/>
    <property type="match status" value="1"/>
</dbReference>
<dbReference type="PANTHER" id="PTHR11638:SF18">
    <property type="entry name" value="HEAT SHOCK PROTEIN 104"/>
    <property type="match status" value="1"/>
</dbReference>
<dbReference type="PROSITE" id="PS00870">
    <property type="entry name" value="CLPAB_1"/>
    <property type="match status" value="1"/>
</dbReference>
<organism evidence="12 13">
    <name type="scientific">Silvanigrella aquatica</name>
    <dbReference type="NCBI Taxonomy" id="1915309"/>
    <lineage>
        <taxon>Bacteria</taxon>
        <taxon>Pseudomonadati</taxon>
        <taxon>Bdellovibrionota</taxon>
        <taxon>Oligoflexia</taxon>
        <taxon>Silvanigrellales</taxon>
        <taxon>Silvanigrellaceae</taxon>
        <taxon>Silvanigrella</taxon>
    </lineage>
</organism>
<dbReference type="PRINTS" id="PR00300">
    <property type="entry name" value="CLPPROTEASEA"/>
</dbReference>
<dbReference type="Pfam" id="PF17871">
    <property type="entry name" value="AAA_lid_9"/>
    <property type="match status" value="1"/>
</dbReference>
<evidence type="ECO:0000313" key="13">
    <source>
        <dbReference type="Proteomes" id="UP000184731"/>
    </source>
</evidence>
<dbReference type="PROSITE" id="PS00871">
    <property type="entry name" value="CLPAB_2"/>
    <property type="match status" value="1"/>
</dbReference>
<dbReference type="SMART" id="SM01086">
    <property type="entry name" value="ClpB_D2-small"/>
    <property type="match status" value="1"/>
</dbReference>
<dbReference type="GO" id="GO:0034605">
    <property type="term" value="P:cellular response to heat"/>
    <property type="evidence" value="ECO:0007669"/>
    <property type="project" value="TreeGrafter"/>
</dbReference>
<keyword evidence="5 9" id="KW-0067">ATP-binding</keyword>
<evidence type="ECO:0000256" key="5">
    <source>
        <dbReference type="ARBA" id="ARBA00022840"/>
    </source>
</evidence>
<dbReference type="Gene3D" id="3.40.50.300">
    <property type="entry name" value="P-loop containing nucleotide triphosphate hydrolases"/>
    <property type="match status" value="3"/>
</dbReference>
<dbReference type="GO" id="GO:0005524">
    <property type="term" value="F:ATP binding"/>
    <property type="evidence" value="ECO:0007669"/>
    <property type="project" value="UniProtKB-KW"/>
</dbReference>
<comment type="similarity">
    <text evidence="1 9">Belongs to the ClpA/ClpB family.</text>
</comment>
<dbReference type="InterPro" id="IPR027417">
    <property type="entry name" value="P-loop_NTPase"/>
</dbReference>
<accession>A0A1L4D0X1</accession>
<dbReference type="CDD" id="cd19499">
    <property type="entry name" value="RecA-like_ClpB_Hsp104-like"/>
    <property type="match status" value="1"/>
</dbReference>
<dbReference type="EMBL" id="CP017834">
    <property type="protein sequence ID" value="APJ03849.1"/>
    <property type="molecule type" value="Genomic_DNA"/>
</dbReference>
<sequence>MALNLTNRSQNAVNEAHTIAKKNGNPELMPSHILYALFKDEEEIIRMASQQLGLKTSNITSELKKINDLLPRVSGGSEPSSSPFLASYLESVEKLRKEFQDEFISVEHFLIAAPICKQQSVSNLFQKFNLDTDTLQKTILSIRGNNKVTDQTPENKLGVLDKYARDLTKLAEENKLDPVIGRDTEVRRVIQILSRRTKNNPILIGEPGVGKTAIAEGLAQRIIRGDVPETLKNRRLLSLDISAMVAGAKFRGEFEERLKAVLKAVQDASGNIILFIDEIHTMVKAGGGEGSMDAGNMLKPALARGELRCIGATTLDEYRIIEKDTALERRFQPVMVNPPSVEDTVTILRGLKERYEIHHGIRIKDNALLAAATLSDRYIPDRFLPDKAIDLIDEASSRLKIQLDSVPEKIDTIDRKISQYKIELVALSKETDYQALGRKADIENQLKEMEAESKKLREKWQMAKGSVNEINTLKKEIEQARVKMEEFERRADYARASEIKFGEMPKLQQRLRDLTQNSSGEGENKNDEKSVYLKEEVDAEDIATVVSTWTGIPVNKLFSAERQRLLKLEDELRDSVVGQDHALRAVANAIRLTRSGLKDPNKPMGSFLFLGPTGVGKTETAKALAKSLFDSDKAMIRIDMSEYMEQHSVSRLIGAPPGYVGFEEGGQLTEAVRRKPYSVILFDEIEKAHPKVLNVLLQMLDDGRLTDGQGRTISFQNCIVIMTSNIGAHRILEAPADQRNSEQLKRAVMEELLTHMRPELLNRIDETVIFNALHEDVIEKIVKIQIAKLSQRLFAQQHMQLEVAPELVTHIAKEGWDINFGARPLKRALQEFVEVPLSMDLLDNKFAEGDTIIASQNANHTVTFNKK</sequence>
<evidence type="ECO:0000256" key="9">
    <source>
        <dbReference type="RuleBase" id="RU004432"/>
    </source>
</evidence>
<dbReference type="InterPro" id="IPR019489">
    <property type="entry name" value="Clp_ATPase_C"/>
</dbReference>
<gene>
    <name evidence="12" type="ORF">AXG55_07995</name>
</gene>
<keyword evidence="3 8" id="KW-0677">Repeat</keyword>
<dbReference type="Gene3D" id="1.10.1780.10">
    <property type="entry name" value="Clp, N-terminal domain"/>
    <property type="match status" value="1"/>
</dbReference>
<dbReference type="RefSeq" id="WP_148697593.1">
    <property type="nucleotide sequence ID" value="NZ_CP017834.1"/>
</dbReference>
<dbReference type="SUPFAM" id="SSF81923">
    <property type="entry name" value="Double Clp-N motif"/>
    <property type="match status" value="1"/>
</dbReference>
<dbReference type="FunFam" id="3.40.50.300:FF:000010">
    <property type="entry name" value="Chaperone clpB 1, putative"/>
    <property type="match status" value="1"/>
</dbReference>
<dbReference type="CDD" id="cd00009">
    <property type="entry name" value="AAA"/>
    <property type="match status" value="1"/>
</dbReference>
<dbReference type="Proteomes" id="UP000184731">
    <property type="component" value="Chromosome"/>
</dbReference>
<dbReference type="InterPro" id="IPR004176">
    <property type="entry name" value="Clp_R_N"/>
</dbReference>
<dbReference type="KEGG" id="saqi:AXG55_07995"/>
<evidence type="ECO:0000256" key="1">
    <source>
        <dbReference type="ARBA" id="ARBA00008675"/>
    </source>
</evidence>
<evidence type="ECO:0000256" key="2">
    <source>
        <dbReference type="ARBA" id="ARBA00017574"/>
    </source>
</evidence>
<dbReference type="InterPro" id="IPR003959">
    <property type="entry name" value="ATPase_AAA_core"/>
</dbReference>
<dbReference type="InterPro" id="IPR041546">
    <property type="entry name" value="ClpA/ClpB_AAA_lid"/>
</dbReference>
<keyword evidence="4 9" id="KW-0547">Nucleotide-binding</keyword>
<reference evidence="12 13" key="1">
    <citation type="submission" date="2016-10" db="EMBL/GenBank/DDBJ databases">
        <title>Silvanigrella aquatica sp. nov., isolated from a freshwater lake located in the Black Forest, Germany, description of Silvanigrellaceae fam. nov., Silvanigrellales ord. nov., reclassification of the order Bdellovibrionales in the class Oligoflexia, reclassification of the families Bacteriovoracaceae and Halobacteriovoraceae in the new order Bacteriovoracales ord. nov., and reclassification of the family Pseudobacteriovoracaceae in the order Oligoflexiales.</title>
        <authorList>
            <person name="Hahn M.W."/>
            <person name="Schmidt J."/>
            <person name="Koll U."/>
            <person name="Rohde M."/>
            <person name="Verbag S."/>
            <person name="Pitt A."/>
            <person name="Nakai R."/>
            <person name="Naganuma T."/>
            <person name="Lang E."/>
        </authorList>
    </citation>
    <scope>NUCLEOTIDE SEQUENCE [LARGE SCALE GENOMIC DNA]</scope>
    <source>
        <strain evidence="12 13">MWH-Nonnen-W8red</strain>
    </source>
</reference>
<dbReference type="GO" id="GO:0016887">
    <property type="term" value="F:ATP hydrolysis activity"/>
    <property type="evidence" value="ECO:0007669"/>
    <property type="project" value="InterPro"/>
</dbReference>
<dbReference type="InterPro" id="IPR036628">
    <property type="entry name" value="Clp_N_dom_sf"/>
</dbReference>
<dbReference type="InterPro" id="IPR018368">
    <property type="entry name" value="ClpA/B_CS1"/>
</dbReference>
<dbReference type="AlphaFoldDB" id="A0A1L4D0X1"/>
<dbReference type="PROSITE" id="PS51903">
    <property type="entry name" value="CLP_R"/>
    <property type="match status" value="1"/>
</dbReference>
<dbReference type="Pfam" id="PF10431">
    <property type="entry name" value="ClpB_D2-small"/>
    <property type="match status" value="1"/>
</dbReference>
<feature type="domain" description="Clp R" evidence="11">
    <location>
        <begin position="1"/>
        <end position="145"/>
    </location>
</feature>
<dbReference type="OrthoDB" id="5287200at2"/>
<evidence type="ECO:0000256" key="3">
    <source>
        <dbReference type="ARBA" id="ARBA00022737"/>
    </source>
</evidence>
<dbReference type="SUPFAM" id="SSF52540">
    <property type="entry name" value="P-loop containing nucleoside triphosphate hydrolases"/>
    <property type="match status" value="2"/>
</dbReference>
<dbReference type="Pfam" id="PF02861">
    <property type="entry name" value="Clp_N"/>
    <property type="match status" value="1"/>
</dbReference>
<evidence type="ECO:0000256" key="6">
    <source>
        <dbReference type="ARBA" id="ARBA00023186"/>
    </source>
</evidence>
<feature type="coiled-coil region" evidence="10">
    <location>
        <begin position="410"/>
        <end position="497"/>
    </location>
</feature>